<dbReference type="SUPFAM" id="SSF47769">
    <property type="entry name" value="SAM/Pointed domain"/>
    <property type="match status" value="1"/>
</dbReference>
<evidence type="ECO:0000259" key="1">
    <source>
        <dbReference type="PROSITE" id="PS50105"/>
    </source>
</evidence>
<reference evidence="2" key="1">
    <citation type="submission" date="2020-11" db="EMBL/GenBank/DDBJ databases">
        <title>Gallus gallus (Chicken) genome, bGalGal1, GRCg7b, maternal haplotype autosomes + Z &amp; W.</title>
        <authorList>
            <person name="Warren W."/>
            <person name="Formenti G."/>
            <person name="Fedrigo O."/>
            <person name="Haase B."/>
            <person name="Mountcastle J."/>
            <person name="Balacco J."/>
            <person name="Tracey A."/>
            <person name="Schneider V."/>
            <person name="Okimoto R."/>
            <person name="Cheng H."/>
            <person name="Hawken R."/>
            <person name="Howe K."/>
            <person name="Jarvis E.D."/>
        </authorList>
    </citation>
    <scope>NUCLEOTIDE SEQUENCE [LARGE SCALE GENOMIC DNA]</scope>
    <source>
        <strain evidence="2">Broiler</strain>
    </source>
</reference>
<protein>
    <recommendedName>
        <fullName evidence="1">SAM domain-containing protein</fullName>
    </recommendedName>
</protein>
<reference evidence="2" key="2">
    <citation type="submission" date="2025-08" db="UniProtKB">
        <authorList>
            <consortium name="Ensembl"/>
        </authorList>
    </citation>
    <scope>IDENTIFICATION</scope>
    <source>
        <strain evidence="2">broiler</strain>
    </source>
</reference>
<dbReference type="Pfam" id="PF00536">
    <property type="entry name" value="SAM_1"/>
    <property type="match status" value="1"/>
</dbReference>
<evidence type="ECO:0000313" key="3">
    <source>
        <dbReference type="Proteomes" id="UP000000539"/>
    </source>
</evidence>
<dbReference type="SMART" id="SM00454">
    <property type="entry name" value="SAM"/>
    <property type="match status" value="1"/>
</dbReference>
<sequence>MIGIGDCASLPVSSWLAALHLDQYSATFRQHRFRTASDCRTITEADLTRLGVLLPAHRRRILLSLRPHIHLWVLMAPYSPLRSPYPPFGPLRGPYGPISPPWGPHIPLGVLMTPYPPLGVPISPLGVPCSPLGVLMAP</sequence>
<keyword evidence="3" id="KW-1185">Reference proteome</keyword>
<proteinExistence type="predicted"/>
<dbReference type="InterPro" id="IPR001660">
    <property type="entry name" value="SAM"/>
</dbReference>
<reference evidence="2" key="3">
    <citation type="submission" date="2025-09" db="UniProtKB">
        <authorList>
            <consortium name="Ensembl"/>
        </authorList>
    </citation>
    <scope>IDENTIFICATION</scope>
    <source>
        <strain evidence="2">broiler</strain>
    </source>
</reference>
<dbReference type="PANTHER" id="PTHR45899">
    <property type="entry name" value="RHO GTPASE ACTIVATING PROTEIN AT 15B, ISOFORM C"/>
    <property type="match status" value="1"/>
</dbReference>
<name>A0A8V0X3D0_CHICK</name>
<evidence type="ECO:0000313" key="2">
    <source>
        <dbReference type="Ensembl" id="ENSGALP00010002285.1"/>
    </source>
</evidence>
<dbReference type="GeneTree" id="ENSGT00990000211633"/>
<dbReference type="AlphaFoldDB" id="A0A8V0X3D0"/>
<dbReference type="InterPro" id="IPR052227">
    <property type="entry name" value="Arf-Rho-GAP_ANK-PH_domain"/>
</dbReference>
<dbReference type="Ensembl" id="ENSGALT00010003985.1">
    <property type="protein sequence ID" value="ENSGALP00010002285.1"/>
    <property type="gene ID" value="ENSGALG00010001744.1"/>
</dbReference>
<dbReference type="Gene3D" id="1.10.150.50">
    <property type="entry name" value="Transcription Factor, Ets-1"/>
    <property type="match status" value="1"/>
</dbReference>
<feature type="domain" description="SAM" evidence="1">
    <location>
        <begin position="12"/>
        <end position="66"/>
    </location>
</feature>
<accession>A0A8V0X3D0</accession>
<dbReference type="PANTHER" id="PTHR45899:SF3">
    <property type="entry name" value="ARF-GAP WITH RHO-GAP DOMAIN, ANK REPEAT AND PH DOMAIN-CONTAINING PROTEIN 1"/>
    <property type="match status" value="1"/>
</dbReference>
<dbReference type="Proteomes" id="UP000000539">
    <property type="component" value="Chromosome 1"/>
</dbReference>
<dbReference type="InterPro" id="IPR013761">
    <property type="entry name" value="SAM/pointed_sf"/>
</dbReference>
<dbReference type="PROSITE" id="PS50105">
    <property type="entry name" value="SAM_DOMAIN"/>
    <property type="match status" value="1"/>
</dbReference>
<organism evidence="2 3">
    <name type="scientific">Gallus gallus</name>
    <name type="common">Chicken</name>
    <dbReference type="NCBI Taxonomy" id="9031"/>
    <lineage>
        <taxon>Eukaryota</taxon>
        <taxon>Metazoa</taxon>
        <taxon>Chordata</taxon>
        <taxon>Craniata</taxon>
        <taxon>Vertebrata</taxon>
        <taxon>Euteleostomi</taxon>
        <taxon>Archelosauria</taxon>
        <taxon>Archosauria</taxon>
        <taxon>Dinosauria</taxon>
        <taxon>Saurischia</taxon>
        <taxon>Theropoda</taxon>
        <taxon>Coelurosauria</taxon>
        <taxon>Aves</taxon>
        <taxon>Neognathae</taxon>
        <taxon>Galloanserae</taxon>
        <taxon>Galliformes</taxon>
        <taxon>Phasianidae</taxon>
        <taxon>Phasianinae</taxon>
        <taxon>Gallus</taxon>
    </lineage>
</organism>